<dbReference type="CDD" id="cd04886">
    <property type="entry name" value="ACT_ThrD-II-like"/>
    <property type="match status" value="1"/>
</dbReference>
<dbReference type="EMBL" id="QUZK01000002">
    <property type="protein sequence ID" value="RFF33026.1"/>
    <property type="molecule type" value="Genomic_DNA"/>
</dbReference>
<dbReference type="Proteomes" id="UP000260351">
    <property type="component" value="Unassembled WGS sequence"/>
</dbReference>
<dbReference type="InterPro" id="IPR005789">
    <property type="entry name" value="Thr_deHydtase_catblc"/>
</dbReference>
<dbReference type="PANTHER" id="PTHR48078:SF6">
    <property type="entry name" value="L-THREONINE DEHYDRATASE CATABOLIC TDCB"/>
    <property type="match status" value="1"/>
</dbReference>
<dbReference type="OrthoDB" id="9811476at2"/>
<keyword evidence="12" id="KW-1185">Reference proteome</keyword>
<dbReference type="InterPro" id="IPR050147">
    <property type="entry name" value="Ser/Thr_Dehydratase"/>
</dbReference>
<feature type="domain" description="ACT" evidence="10">
    <location>
        <begin position="336"/>
        <end position="414"/>
    </location>
</feature>
<evidence type="ECO:0000256" key="3">
    <source>
        <dbReference type="ARBA" id="ARBA00012093"/>
    </source>
</evidence>
<dbReference type="Pfam" id="PF00291">
    <property type="entry name" value="PALP"/>
    <property type="match status" value="1"/>
</dbReference>
<dbReference type="InterPro" id="IPR000634">
    <property type="entry name" value="Ser/Thr_deHydtase_PyrdxlP-BS"/>
</dbReference>
<comment type="catalytic activity">
    <reaction evidence="9">
        <text>L-serine = pyruvate + NH4(+)</text>
        <dbReference type="Rhea" id="RHEA:19169"/>
        <dbReference type="ChEBI" id="CHEBI:15361"/>
        <dbReference type="ChEBI" id="CHEBI:28938"/>
        <dbReference type="ChEBI" id="CHEBI:33384"/>
        <dbReference type="EC" id="4.3.1.17"/>
    </reaction>
</comment>
<comment type="similarity">
    <text evidence="2">Belongs to the serine/threonine dehydratase family.</text>
</comment>
<evidence type="ECO:0000256" key="4">
    <source>
        <dbReference type="ARBA" id="ARBA00012096"/>
    </source>
</evidence>
<evidence type="ECO:0000259" key="10">
    <source>
        <dbReference type="PROSITE" id="PS51671"/>
    </source>
</evidence>
<comment type="caution">
    <text evidence="11">The sequence shown here is derived from an EMBL/GenBank/DDBJ whole genome shotgun (WGS) entry which is preliminary data.</text>
</comment>
<dbReference type="CDD" id="cd01562">
    <property type="entry name" value="Thr-dehyd"/>
    <property type="match status" value="1"/>
</dbReference>
<organism evidence="11 12">
    <name type="scientific">Wenzhouxiangella sediminis</name>
    <dbReference type="NCBI Taxonomy" id="1792836"/>
    <lineage>
        <taxon>Bacteria</taxon>
        <taxon>Pseudomonadati</taxon>
        <taxon>Pseudomonadota</taxon>
        <taxon>Gammaproteobacteria</taxon>
        <taxon>Chromatiales</taxon>
        <taxon>Wenzhouxiangellaceae</taxon>
        <taxon>Wenzhouxiangella</taxon>
    </lineage>
</organism>
<dbReference type="GO" id="GO:0004794">
    <property type="term" value="F:threonine deaminase activity"/>
    <property type="evidence" value="ECO:0007669"/>
    <property type="project" value="UniProtKB-EC"/>
</dbReference>
<dbReference type="PROSITE" id="PS00165">
    <property type="entry name" value="DEHYDRATASE_SER_THR"/>
    <property type="match status" value="1"/>
</dbReference>
<evidence type="ECO:0000256" key="7">
    <source>
        <dbReference type="ARBA" id="ARBA00025594"/>
    </source>
</evidence>
<dbReference type="NCBIfam" id="TIGR01127">
    <property type="entry name" value="ilvA_1Cterm"/>
    <property type="match status" value="1"/>
</dbReference>
<dbReference type="InterPro" id="IPR001926">
    <property type="entry name" value="TrpB-like_PALP"/>
</dbReference>
<evidence type="ECO:0000313" key="11">
    <source>
        <dbReference type="EMBL" id="RFF33026.1"/>
    </source>
</evidence>
<evidence type="ECO:0000256" key="2">
    <source>
        <dbReference type="ARBA" id="ARBA00010869"/>
    </source>
</evidence>
<protein>
    <recommendedName>
        <fullName evidence="8">L-serine dehydratase</fullName>
        <ecNumber evidence="3">4.3.1.17</ecNumber>
        <ecNumber evidence="4">4.3.1.19</ecNumber>
    </recommendedName>
</protein>
<dbReference type="EC" id="4.3.1.17" evidence="3"/>
<dbReference type="FunFam" id="3.40.50.1100:FF:000005">
    <property type="entry name" value="Threonine dehydratase catabolic"/>
    <property type="match status" value="1"/>
</dbReference>
<accession>A0A3E1KEB8</accession>
<evidence type="ECO:0000256" key="5">
    <source>
        <dbReference type="ARBA" id="ARBA00022898"/>
    </source>
</evidence>
<dbReference type="GO" id="GO:0030170">
    <property type="term" value="F:pyridoxal phosphate binding"/>
    <property type="evidence" value="ECO:0007669"/>
    <property type="project" value="InterPro"/>
</dbReference>
<comment type="function">
    <text evidence="7">Catalyzes the anaerobic formation of alpha-ketobutyrate and ammonia from threonine in a two-step reaction. The first step involved a dehydration of threonine and a production of enamine intermediates (aminocrotonate), which tautomerizes to its imine form (iminobutyrate). Both intermediates are unstable and short-lived. The second step is the nonenzymatic hydrolysis of the enamine/imine intermediates to form 2-ketobutyrate and free ammonia. In the low water environment of the cell, the second step is accelerated by RidA. TdcB also dehydrates serine to yield pyruvate via analogous enamine/imine intermediates.</text>
</comment>
<evidence type="ECO:0000256" key="6">
    <source>
        <dbReference type="ARBA" id="ARBA00023239"/>
    </source>
</evidence>
<dbReference type="PROSITE" id="PS51671">
    <property type="entry name" value="ACT"/>
    <property type="match status" value="1"/>
</dbReference>
<dbReference type="GO" id="GO:0006565">
    <property type="term" value="P:L-serine catabolic process"/>
    <property type="evidence" value="ECO:0007669"/>
    <property type="project" value="TreeGrafter"/>
</dbReference>
<dbReference type="SUPFAM" id="SSF53686">
    <property type="entry name" value="Tryptophan synthase beta subunit-like PLP-dependent enzymes"/>
    <property type="match status" value="1"/>
</dbReference>
<sequence>MTAMAIELALSDLQVASERIRGQVVRTPLTGSERLSERIGAPLSLKHENLQLTGSFKIRGASNKLARLNDGADRPAGVVAASAGNHAQAVAHAARRFGLPATVVMPETAPMTKVDACRALGARIEQVGTSLEEATGRAHELSEREGLAFISPYDDWDIIAGQASCGLEMLEDLPGMTACVVPLGGGGLLSGIALALKLQRPDIRLIGVQADAVAPWRHFLADGGFEAIDPRARTIADGISVKAPGKLTRQVIAEHVDEIVTVDDNAIASAIVTLLESTRTIAEGGGAVALAALLEDRIAVSGDDRVACVISGGNIDMALVGRSIDYGLNASGRLLSVAVTLPDRPGSLAGLIDEVASLGMNVREVRHRRGEVHVPVGFTEITLELETRDAGHQAELFERLAGKGIGVRVLGASD</sequence>
<dbReference type="InterPro" id="IPR044561">
    <property type="entry name" value="ACT_ThrD-II-like"/>
</dbReference>
<gene>
    <name evidence="11" type="ORF">DZC52_00240</name>
</gene>
<keyword evidence="5" id="KW-0663">Pyridoxal phosphate</keyword>
<dbReference type="Gene3D" id="3.40.50.1100">
    <property type="match status" value="2"/>
</dbReference>
<dbReference type="GO" id="GO:0009097">
    <property type="term" value="P:isoleucine biosynthetic process"/>
    <property type="evidence" value="ECO:0007669"/>
    <property type="project" value="TreeGrafter"/>
</dbReference>
<evidence type="ECO:0000256" key="9">
    <source>
        <dbReference type="ARBA" id="ARBA00049406"/>
    </source>
</evidence>
<dbReference type="InterPro" id="IPR036052">
    <property type="entry name" value="TrpB-like_PALP_sf"/>
</dbReference>
<dbReference type="EC" id="4.3.1.19" evidence="4"/>
<evidence type="ECO:0000256" key="1">
    <source>
        <dbReference type="ARBA" id="ARBA00001933"/>
    </source>
</evidence>
<comment type="cofactor">
    <cofactor evidence="1">
        <name>pyridoxal 5'-phosphate</name>
        <dbReference type="ChEBI" id="CHEBI:597326"/>
    </cofactor>
</comment>
<dbReference type="PANTHER" id="PTHR48078">
    <property type="entry name" value="THREONINE DEHYDRATASE, MITOCHONDRIAL-RELATED"/>
    <property type="match status" value="1"/>
</dbReference>
<reference evidence="11 12" key="1">
    <citation type="submission" date="2018-08" db="EMBL/GenBank/DDBJ databases">
        <title>Wenzhouxiangella salilacus sp. nov., a novel bacterium isolated from a saline lake in Xinjiang Province, China.</title>
        <authorList>
            <person name="Han S."/>
        </authorList>
    </citation>
    <scope>NUCLEOTIDE SEQUENCE [LARGE SCALE GENOMIC DNA]</scope>
    <source>
        <strain evidence="11 12">XDB06</strain>
    </source>
</reference>
<dbReference type="GO" id="GO:0003941">
    <property type="term" value="F:L-serine ammonia-lyase activity"/>
    <property type="evidence" value="ECO:0007669"/>
    <property type="project" value="UniProtKB-EC"/>
</dbReference>
<keyword evidence="6 11" id="KW-0456">Lyase</keyword>
<dbReference type="InterPro" id="IPR002912">
    <property type="entry name" value="ACT_dom"/>
</dbReference>
<dbReference type="AlphaFoldDB" id="A0A3E1KEB8"/>
<dbReference type="GO" id="GO:0006567">
    <property type="term" value="P:L-threonine catabolic process"/>
    <property type="evidence" value="ECO:0007669"/>
    <property type="project" value="InterPro"/>
</dbReference>
<name>A0A3E1KEB8_9GAMM</name>
<evidence type="ECO:0000313" key="12">
    <source>
        <dbReference type="Proteomes" id="UP000260351"/>
    </source>
</evidence>
<proteinExistence type="inferred from homology"/>
<evidence type="ECO:0000256" key="8">
    <source>
        <dbReference type="ARBA" id="ARBA00031418"/>
    </source>
</evidence>